<protein>
    <submittedName>
        <fullName evidence="1">Uncharacterized protein</fullName>
    </submittedName>
</protein>
<dbReference type="AlphaFoldDB" id="A0A284VSL2"/>
<gene>
    <name evidence="1" type="ORF">MNV_660009</name>
</gene>
<dbReference type="Proteomes" id="UP000218615">
    <property type="component" value="Unassembled WGS sequence"/>
</dbReference>
<dbReference type="EMBL" id="FZMP01000214">
    <property type="protein sequence ID" value="SNQ62271.1"/>
    <property type="molecule type" value="Genomic_DNA"/>
</dbReference>
<name>A0A284VSL2_9EURY</name>
<keyword evidence="2" id="KW-1185">Reference proteome</keyword>
<proteinExistence type="predicted"/>
<evidence type="ECO:0000313" key="2">
    <source>
        <dbReference type="Proteomes" id="UP000218615"/>
    </source>
</evidence>
<organism evidence="1 2">
    <name type="scientific">Candidatus Methanoperedens nitratireducens</name>
    <dbReference type="NCBI Taxonomy" id="1392998"/>
    <lineage>
        <taxon>Archaea</taxon>
        <taxon>Methanobacteriati</taxon>
        <taxon>Methanobacteriota</taxon>
        <taxon>Stenosarchaea group</taxon>
        <taxon>Methanomicrobia</taxon>
        <taxon>Methanosarcinales</taxon>
        <taxon>ANME-2 cluster</taxon>
        <taxon>Candidatus Methanoperedentaceae</taxon>
        <taxon>Candidatus Methanoperedens</taxon>
    </lineage>
</organism>
<sequence>MRFQLSEETRKDPSQTGKLRNDFAKSILRVFKFKCPADLGELYTRLGRVLDKYLRSGYLAGQIYAAVVLKQYKPPFKPIADEDGLSNIIANAQITLEQLLDGSYQPNASLITVLTTRLMYSFHLGLVDFSRAHGITEFQFISSTGCCAECDCGAENGAIYTIADTQVGRCPPLHEGCVCILVPVR</sequence>
<reference evidence="2" key="1">
    <citation type="submission" date="2017-06" db="EMBL/GenBank/DDBJ databases">
        <authorList>
            <person name="Cremers G."/>
        </authorList>
    </citation>
    <scope>NUCLEOTIDE SEQUENCE [LARGE SCALE GENOMIC DNA]</scope>
</reference>
<dbReference type="RefSeq" id="WP_096206861.1">
    <property type="nucleotide sequence ID" value="NZ_FZMP01000214.1"/>
</dbReference>
<evidence type="ECO:0000313" key="1">
    <source>
        <dbReference type="EMBL" id="SNQ62271.1"/>
    </source>
</evidence>
<accession>A0A284VSL2</accession>